<keyword evidence="8 11" id="KW-0235">DNA replication</keyword>
<comment type="similarity">
    <text evidence="3 11">Belongs to the beta sliding clamp family.</text>
</comment>
<protein>
    <recommendedName>
        <fullName evidence="11">Beta sliding clamp</fullName>
    </recommendedName>
</protein>
<dbReference type="PANTHER" id="PTHR30478">
    <property type="entry name" value="DNA POLYMERASE III SUBUNIT BETA"/>
    <property type="match status" value="1"/>
</dbReference>
<dbReference type="InterPro" id="IPR046938">
    <property type="entry name" value="DNA_clamp_sf"/>
</dbReference>
<dbReference type="Proteomes" id="UP000294192">
    <property type="component" value="Unassembled WGS sequence"/>
</dbReference>
<dbReference type="EMBL" id="PSZO01000028">
    <property type="protein sequence ID" value="TCG10639.1"/>
    <property type="molecule type" value="Genomic_DNA"/>
</dbReference>
<dbReference type="Gene3D" id="3.70.10.10">
    <property type="match status" value="1"/>
</dbReference>
<feature type="domain" description="DNA polymerase III beta sliding clamp C-terminal" evidence="14">
    <location>
        <begin position="244"/>
        <end position="364"/>
    </location>
</feature>
<evidence type="ECO:0000256" key="7">
    <source>
        <dbReference type="ARBA" id="ARBA00022695"/>
    </source>
</evidence>
<evidence type="ECO:0000256" key="10">
    <source>
        <dbReference type="ARBA" id="ARBA00023125"/>
    </source>
</evidence>
<evidence type="ECO:0000256" key="5">
    <source>
        <dbReference type="ARBA" id="ARBA00022490"/>
    </source>
</evidence>
<dbReference type="OrthoDB" id="397417at2"/>
<evidence type="ECO:0000259" key="13">
    <source>
        <dbReference type="Pfam" id="PF02767"/>
    </source>
</evidence>
<organism evidence="15 16">
    <name type="scientific">Mycoplasma marinum</name>
    <dbReference type="NCBI Taxonomy" id="1937190"/>
    <lineage>
        <taxon>Bacteria</taxon>
        <taxon>Bacillati</taxon>
        <taxon>Mycoplasmatota</taxon>
        <taxon>Mollicutes</taxon>
        <taxon>Mycoplasmataceae</taxon>
        <taxon>Mycoplasma</taxon>
    </lineage>
</organism>
<dbReference type="GO" id="GO:0008408">
    <property type="term" value="F:3'-5' exonuclease activity"/>
    <property type="evidence" value="ECO:0007669"/>
    <property type="project" value="InterPro"/>
</dbReference>
<dbReference type="PIRSF" id="PIRSF000804">
    <property type="entry name" value="DNA_pol_III_b"/>
    <property type="match status" value="1"/>
</dbReference>
<dbReference type="GO" id="GO:0003677">
    <property type="term" value="F:DNA binding"/>
    <property type="evidence" value="ECO:0007669"/>
    <property type="project" value="UniProtKB-UniRule"/>
</dbReference>
<comment type="caution">
    <text evidence="15">The sequence shown here is derived from an EMBL/GenBank/DDBJ whole genome shotgun (WGS) entry which is preliminary data.</text>
</comment>
<keyword evidence="16" id="KW-1185">Reference proteome</keyword>
<evidence type="ECO:0000259" key="14">
    <source>
        <dbReference type="Pfam" id="PF02768"/>
    </source>
</evidence>
<evidence type="ECO:0000256" key="6">
    <source>
        <dbReference type="ARBA" id="ARBA00022679"/>
    </source>
</evidence>
<feature type="domain" description="DNA polymerase III beta sliding clamp central" evidence="13">
    <location>
        <begin position="131"/>
        <end position="241"/>
    </location>
</feature>
<evidence type="ECO:0000256" key="11">
    <source>
        <dbReference type="PIRNR" id="PIRNR000804"/>
    </source>
</evidence>
<keyword evidence="9 11" id="KW-0239">DNA-directed DNA polymerase</keyword>
<dbReference type="InterPro" id="IPR022637">
    <property type="entry name" value="DNA_polIII_beta_cen"/>
</dbReference>
<evidence type="ECO:0000313" key="16">
    <source>
        <dbReference type="Proteomes" id="UP000294192"/>
    </source>
</evidence>
<evidence type="ECO:0000313" key="15">
    <source>
        <dbReference type="EMBL" id="TCG10639.1"/>
    </source>
</evidence>
<keyword evidence="10" id="KW-0238">DNA-binding</keyword>
<dbReference type="AlphaFoldDB" id="A0A4R0XSR0"/>
<dbReference type="PANTHER" id="PTHR30478:SF0">
    <property type="entry name" value="BETA SLIDING CLAMP"/>
    <property type="match status" value="1"/>
</dbReference>
<dbReference type="Pfam" id="PF00712">
    <property type="entry name" value="DNA_pol3_beta"/>
    <property type="match status" value="1"/>
</dbReference>
<keyword evidence="6 11" id="KW-0808">Transferase</keyword>
<dbReference type="GO" id="GO:0006271">
    <property type="term" value="P:DNA strand elongation involved in DNA replication"/>
    <property type="evidence" value="ECO:0007669"/>
    <property type="project" value="TreeGrafter"/>
</dbReference>
<dbReference type="InterPro" id="IPR001001">
    <property type="entry name" value="DNA_polIII_beta"/>
</dbReference>
<dbReference type="Pfam" id="PF02768">
    <property type="entry name" value="DNA_pol3_beta_3"/>
    <property type="match status" value="1"/>
</dbReference>
<evidence type="ECO:0000256" key="8">
    <source>
        <dbReference type="ARBA" id="ARBA00022705"/>
    </source>
</evidence>
<sequence>MNIKIKKSLFEKHLSNITKAITNNPALTSLNGILFKVTQDSIIMTASDGVLSIKETLLVNDDVTIIKEGTILIPGKMLIGIIKKQSSEIELKASDTTLSIYSAGSSFKLNLMDAEDYPIIDFDLSGDDLVLEGSEFKKVIKDVAFASSENNRRIILNGVNIIAKNKRLRVSATDSYRLATSRMDTISENDFNITILTKNIKDFIPSSLKGEVKIKVDESKINIENDSSVIQSRLIDGIYPELSRLIPKEYNYKLEIDSRELSNLIDKAIVVSSSDAKTVKLEIREGKLHIESKQEEVGNSHVETENFTWEGNTMFSIAFDSKFMKDALRTFSGKVVVRFIGELKPFVIMGESNKSLVQLVLPHRGY</sequence>
<dbReference type="CDD" id="cd00140">
    <property type="entry name" value="beta_clamp"/>
    <property type="match status" value="1"/>
</dbReference>
<dbReference type="GO" id="GO:0009360">
    <property type="term" value="C:DNA polymerase III complex"/>
    <property type="evidence" value="ECO:0007669"/>
    <property type="project" value="InterPro"/>
</dbReference>
<dbReference type="RefSeq" id="WP_131599538.1">
    <property type="nucleotide sequence ID" value="NZ_CBDBYK010000023.1"/>
</dbReference>
<evidence type="ECO:0000259" key="12">
    <source>
        <dbReference type="Pfam" id="PF00712"/>
    </source>
</evidence>
<gene>
    <name evidence="15" type="primary">dnaN</name>
    <name evidence="15" type="ORF">C4B24_04325</name>
</gene>
<dbReference type="SUPFAM" id="SSF55979">
    <property type="entry name" value="DNA clamp"/>
    <property type="match status" value="3"/>
</dbReference>
<evidence type="ECO:0000256" key="3">
    <source>
        <dbReference type="ARBA" id="ARBA00010752"/>
    </source>
</evidence>
<evidence type="ECO:0000256" key="2">
    <source>
        <dbReference type="ARBA" id="ARBA00004496"/>
    </source>
</evidence>
<comment type="subunit">
    <text evidence="4">Forms a ring-shaped head-to-tail homodimer around DNA which binds and tethers DNA polymerases and other proteins to the DNA. The DNA replisome complex has a single clamp-loading complex (3 tau and 1 each of delta, delta', psi and chi subunits) which binds 3 Pol III cores (1 core on the leading strand and 2 on the lagging strand) each with a beta sliding clamp dimer. Additional proteins in the replisome are other copies of gamma, psi and chi, Ssb, DNA helicase and RNA primase.</text>
</comment>
<dbReference type="Gene3D" id="3.10.150.10">
    <property type="entry name" value="DNA Polymerase III, subunit A, domain 2"/>
    <property type="match status" value="1"/>
</dbReference>
<evidence type="ECO:0000256" key="1">
    <source>
        <dbReference type="ARBA" id="ARBA00002266"/>
    </source>
</evidence>
<dbReference type="GO" id="GO:0003887">
    <property type="term" value="F:DNA-directed DNA polymerase activity"/>
    <property type="evidence" value="ECO:0007669"/>
    <property type="project" value="UniProtKB-UniRule"/>
</dbReference>
<feature type="domain" description="DNA polymerase III beta sliding clamp N-terminal" evidence="12">
    <location>
        <begin position="1"/>
        <end position="120"/>
    </location>
</feature>
<dbReference type="InterPro" id="IPR022634">
    <property type="entry name" value="DNA_polIII_beta_N"/>
</dbReference>
<evidence type="ECO:0000256" key="9">
    <source>
        <dbReference type="ARBA" id="ARBA00022932"/>
    </source>
</evidence>
<dbReference type="NCBIfam" id="TIGR00663">
    <property type="entry name" value="dnan"/>
    <property type="match status" value="1"/>
</dbReference>
<comment type="function">
    <text evidence="1 11">Confers DNA tethering and processivity to DNA polymerases and other proteins. Acts as a clamp, forming a ring around DNA (a reaction catalyzed by the clamp-loading complex) which diffuses in an ATP-independent manner freely and bidirectionally along dsDNA. Initially characterized for its ability to contact the catalytic subunit of DNA polymerase III (Pol III), a complex, multichain enzyme responsible for most of the replicative synthesis in bacteria; Pol III exhibits 3'-5' exonuclease proofreading activity. The beta chain is required for initiation of replication as well as for processivity of DNA replication.</text>
</comment>
<name>A0A4R0XSR0_9MOLU</name>
<keyword evidence="5 11" id="KW-0963">Cytoplasm</keyword>
<accession>A0A4R0XSR0</accession>
<evidence type="ECO:0000256" key="4">
    <source>
        <dbReference type="ARBA" id="ARBA00011400"/>
    </source>
</evidence>
<dbReference type="InterPro" id="IPR022635">
    <property type="entry name" value="DNA_polIII_beta_C"/>
</dbReference>
<dbReference type="SMART" id="SM00480">
    <property type="entry name" value="POL3Bc"/>
    <property type="match status" value="1"/>
</dbReference>
<dbReference type="Pfam" id="PF02767">
    <property type="entry name" value="DNA_pol3_beta_2"/>
    <property type="match status" value="1"/>
</dbReference>
<reference evidence="15 16" key="1">
    <citation type="submission" date="2018-02" db="EMBL/GenBank/DDBJ databases">
        <title>Mycoplasma marinum and Mycoplasma todarodis sp. nov., moderately halophilic and psychrotolerant mycoplasmas isolated from cephalopods.</title>
        <authorList>
            <person name="Viver T."/>
        </authorList>
    </citation>
    <scope>NUCLEOTIDE SEQUENCE [LARGE SCALE GENOMIC DNA]</scope>
    <source>
        <strain evidence="15 16">PE</strain>
    </source>
</reference>
<proteinExistence type="inferred from homology"/>
<comment type="subcellular location">
    <subcellularLocation>
        <location evidence="2 11">Cytoplasm</location>
    </subcellularLocation>
</comment>
<dbReference type="GO" id="GO:0005737">
    <property type="term" value="C:cytoplasm"/>
    <property type="evidence" value="ECO:0007669"/>
    <property type="project" value="UniProtKB-SubCell"/>
</dbReference>
<keyword evidence="7 11" id="KW-0548">Nucleotidyltransferase</keyword>